<proteinExistence type="predicted"/>
<feature type="compositionally biased region" description="Basic and acidic residues" evidence="1">
    <location>
        <begin position="16"/>
        <end position="31"/>
    </location>
</feature>
<dbReference type="Proteomes" id="UP001231189">
    <property type="component" value="Unassembled WGS sequence"/>
</dbReference>
<evidence type="ECO:0000256" key="1">
    <source>
        <dbReference type="SAM" id="MobiDB-lite"/>
    </source>
</evidence>
<protein>
    <submittedName>
        <fullName evidence="2">Uncharacterized protein</fullName>
    </submittedName>
</protein>
<organism evidence="2 3">
    <name type="scientific">Lolium multiflorum</name>
    <name type="common">Italian ryegrass</name>
    <name type="synonym">Lolium perenne subsp. multiflorum</name>
    <dbReference type="NCBI Taxonomy" id="4521"/>
    <lineage>
        <taxon>Eukaryota</taxon>
        <taxon>Viridiplantae</taxon>
        <taxon>Streptophyta</taxon>
        <taxon>Embryophyta</taxon>
        <taxon>Tracheophyta</taxon>
        <taxon>Spermatophyta</taxon>
        <taxon>Magnoliopsida</taxon>
        <taxon>Liliopsida</taxon>
        <taxon>Poales</taxon>
        <taxon>Poaceae</taxon>
        <taxon>BOP clade</taxon>
        <taxon>Pooideae</taxon>
        <taxon>Poodae</taxon>
        <taxon>Poeae</taxon>
        <taxon>Poeae Chloroplast Group 2 (Poeae type)</taxon>
        <taxon>Loliodinae</taxon>
        <taxon>Loliinae</taxon>
        <taxon>Lolium</taxon>
    </lineage>
</organism>
<dbReference type="AlphaFoldDB" id="A0AAD8VWC5"/>
<feature type="compositionally biased region" description="Basic and acidic residues" evidence="1">
    <location>
        <begin position="72"/>
        <end position="82"/>
    </location>
</feature>
<gene>
    <name evidence="2" type="ORF">QYE76_000850</name>
</gene>
<reference evidence="2" key="1">
    <citation type="submission" date="2023-07" db="EMBL/GenBank/DDBJ databases">
        <title>A chromosome-level genome assembly of Lolium multiflorum.</title>
        <authorList>
            <person name="Chen Y."/>
            <person name="Copetti D."/>
            <person name="Kolliker R."/>
            <person name="Studer B."/>
        </authorList>
    </citation>
    <scope>NUCLEOTIDE SEQUENCE</scope>
    <source>
        <strain evidence="2">02402/16</strain>
        <tissue evidence="2">Leaf</tissue>
    </source>
</reference>
<name>A0AAD8VWC5_LOLMU</name>
<dbReference type="EMBL" id="JAUUTY010000005">
    <property type="protein sequence ID" value="KAK1626535.1"/>
    <property type="molecule type" value="Genomic_DNA"/>
</dbReference>
<sequence>MWALQPQAIQGEAEEEPTRFPDSRFDSHDAMDAVPAASGLPVEATKGLLGQRVGMPRTQPMHGNTPDVSGDTSDKGVDLSKI</sequence>
<comment type="caution">
    <text evidence="2">The sequence shown here is derived from an EMBL/GenBank/DDBJ whole genome shotgun (WGS) entry which is preliminary data.</text>
</comment>
<keyword evidence="3" id="KW-1185">Reference proteome</keyword>
<evidence type="ECO:0000313" key="2">
    <source>
        <dbReference type="EMBL" id="KAK1626535.1"/>
    </source>
</evidence>
<evidence type="ECO:0000313" key="3">
    <source>
        <dbReference type="Proteomes" id="UP001231189"/>
    </source>
</evidence>
<feature type="region of interest" description="Disordered" evidence="1">
    <location>
        <begin position="1"/>
        <end position="82"/>
    </location>
</feature>
<accession>A0AAD8VWC5</accession>